<dbReference type="AlphaFoldDB" id="A0A401FMK6"/>
<sequence>MNDYGSKSLWERIKQIFTGHSESPTPQVKDGILYSKQSDGTYLLSIDRSVFEQLGQITFADFPTDQAEVVVDDDLLDIEGDKSVETLKSPIAGKVIKRNFDLGQDIDKLNQADPQKNWIMVIEPAN</sequence>
<dbReference type="RefSeq" id="WP_125008496.1">
    <property type="nucleotide sequence ID" value="NZ_BEXA01000003.1"/>
</dbReference>
<protein>
    <submittedName>
        <fullName evidence="1">Glycine cleavage system H protein</fullName>
    </submittedName>
</protein>
<dbReference type="InterPro" id="IPR011053">
    <property type="entry name" value="Single_hybrid_motif"/>
</dbReference>
<evidence type="ECO:0000313" key="1">
    <source>
        <dbReference type="EMBL" id="GAY73573.1"/>
    </source>
</evidence>
<comment type="caution">
    <text evidence="1">The sequence shown here is derived from an EMBL/GenBank/DDBJ whole genome shotgun (WGS) entry which is preliminary data.</text>
</comment>
<dbReference type="Proteomes" id="UP000286974">
    <property type="component" value="Unassembled WGS sequence"/>
</dbReference>
<dbReference type="Gene3D" id="2.40.50.100">
    <property type="match status" value="1"/>
</dbReference>
<organism evidence="1 2">
    <name type="scientific">Lentilactobacillus kosonis</name>
    <dbReference type="NCBI Taxonomy" id="2810561"/>
    <lineage>
        <taxon>Bacteria</taxon>
        <taxon>Bacillati</taxon>
        <taxon>Bacillota</taxon>
        <taxon>Bacilli</taxon>
        <taxon>Lactobacillales</taxon>
        <taxon>Lactobacillaceae</taxon>
        <taxon>Lentilactobacillus</taxon>
    </lineage>
</organism>
<dbReference type="EMBL" id="BEXA01000003">
    <property type="protein sequence ID" value="GAY73573.1"/>
    <property type="molecule type" value="Genomic_DNA"/>
</dbReference>
<dbReference type="CDD" id="cd06848">
    <property type="entry name" value="GCS_H"/>
    <property type="match status" value="1"/>
</dbReference>
<name>A0A401FMK6_9LACO</name>
<proteinExistence type="predicted"/>
<gene>
    <name evidence="1" type="ORF">NBRC111893_1719</name>
</gene>
<dbReference type="SUPFAM" id="SSF51230">
    <property type="entry name" value="Single hybrid motif"/>
    <property type="match status" value="1"/>
</dbReference>
<accession>A0A401FMK6</accession>
<reference evidence="1 2" key="1">
    <citation type="submission" date="2017-11" db="EMBL/GenBank/DDBJ databases">
        <title>Draft Genome Sequence of Lactobacillus curieae NBRC 111893 isolated from Koso, a Japanese sugar-Vegetable Fermented Beverage.</title>
        <authorList>
            <person name="Chiou T.Y."/>
            <person name="Oshima K."/>
            <person name="Suda W."/>
            <person name="Hattori M."/>
            <person name="Takahashi T."/>
        </authorList>
    </citation>
    <scope>NUCLEOTIDE SEQUENCE [LARGE SCALE GENOMIC DNA]</scope>
    <source>
        <strain evidence="1 2">NBRC111893</strain>
    </source>
</reference>
<keyword evidence="2" id="KW-1185">Reference proteome</keyword>
<dbReference type="OrthoDB" id="2401220at2"/>
<evidence type="ECO:0000313" key="2">
    <source>
        <dbReference type="Proteomes" id="UP000286974"/>
    </source>
</evidence>
<dbReference type="InterPro" id="IPR033753">
    <property type="entry name" value="GCV_H/Fam206"/>
</dbReference>
<dbReference type="Pfam" id="PF01597">
    <property type="entry name" value="GCV_H"/>
    <property type="match status" value="1"/>
</dbReference>